<accession>A0A1F7V186</accession>
<organism evidence="1 2">
    <name type="scientific">Candidatus Uhrbacteria bacterium RIFCSPLOWO2_01_FULL_55_36</name>
    <dbReference type="NCBI Taxonomy" id="1802404"/>
    <lineage>
        <taxon>Bacteria</taxon>
        <taxon>Candidatus Uhriibacteriota</taxon>
    </lineage>
</organism>
<proteinExistence type="predicted"/>
<reference evidence="1 2" key="1">
    <citation type="journal article" date="2016" name="Nat. Commun.">
        <title>Thousands of microbial genomes shed light on interconnected biogeochemical processes in an aquifer system.</title>
        <authorList>
            <person name="Anantharaman K."/>
            <person name="Brown C.T."/>
            <person name="Hug L.A."/>
            <person name="Sharon I."/>
            <person name="Castelle C.J."/>
            <person name="Probst A.J."/>
            <person name="Thomas B.C."/>
            <person name="Singh A."/>
            <person name="Wilkins M.J."/>
            <person name="Karaoz U."/>
            <person name="Brodie E.L."/>
            <person name="Williams K.H."/>
            <person name="Hubbard S.S."/>
            <person name="Banfield J.F."/>
        </authorList>
    </citation>
    <scope>NUCLEOTIDE SEQUENCE [LARGE SCALE GENOMIC DNA]</scope>
</reference>
<dbReference type="AlphaFoldDB" id="A0A1F7V186"/>
<evidence type="ECO:0000313" key="2">
    <source>
        <dbReference type="Proteomes" id="UP000177704"/>
    </source>
</evidence>
<name>A0A1F7V186_9BACT</name>
<dbReference type="Proteomes" id="UP000177704">
    <property type="component" value="Unassembled WGS sequence"/>
</dbReference>
<protein>
    <submittedName>
        <fullName evidence="1">Uncharacterized protein</fullName>
    </submittedName>
</protein>
<dbReference type="EMBL" id="MGEM01000030">
    <property type="protein sequence ID" value="OGL84229.1"/>
    <property type="molecule type" value="Genomic_DNA"/>
</dbReference>
<evidence type="ECO:0000313" key="1">
    <source>
        <dbReference type="EMBL" id="OGL84229.1"/>
    </source>
</evidence>
<sequence length="88" mass="9909">MAKPTEPQLRLLTDLGIDDPPPIKAACRTTITFILQGNGAGTFANQYQRAAYFKSEQGKWIYRQVEDTLNHTVGRVKYLLPKTKGLED</sequence>
<comment type="caution">
    <text evidence="1">The sequence shown here is derived from an EMBL/GenBank/DDBJ whole genome shotgun (WGS) entry which is preliminary data.</text>
</comment>
<gene>
    <name evidence="1" type="ORF">A3B36_01745</name>
</gene>